<protein>
    <submittedName>
        <fullName evidence="2">Uncharacterized protein</fullName>
    </submittedName>
</protein>
<feature type="chain" id="PRO_5022876734" evidence="1">
    <location>
        <begin position="21"/>
        <end position="95"/>
    </location>
</feature>
<evidence type="ECO:0000313" key="3">
    <source>
        <dbReference type="Proteomes" id="UP000323142"/>
    </source>
</evidence>
<dbReference type="OrthoDB" id="9837290at2"/>
<accession>A0A5B2UG11</accession>
<evidence type="ECO:0000313" key="2">
    <source>
        <dbReference type="EMBL" id="KAA2225452.1"/>
    </source>
</evidence>
<reference evidence="2 3" key="2">
    <citation type="submission" date="2019-09" db="EMBL/GenBank/DDBJ databases">
        <authorList>
            <person name="Jin C."/>
        </authorList>
    </citation>
    <scope>NUCLEOTIDE SEQUENCE [LARGE SCALE GENOMIC DNA]</scope>
    <source>
        <strain evidence="2 3">BN140002</strain>
    </source>
</reference>
<dbReference type="Proteomes" id="UP000323142">
    <property type="component" value="Unassembled WGS sequence"/>
</dbReference>
<organism evidence="2 3">
    <name type="scientific">Salinarimonas soli</name>
    <dbReference type="NCBI Taxonomy" id="1638099"/>
    <lineage>
        <taxon>Bacteria</taxon>
        <taxon>Pseudomonadati</taxon>
        <taxon>Pseudomonadota</taxon>
        <taxon>Alphaproteobacteria</taxon>
        <taxon>Hyphomicrobiales</taxon>
        <taxon>Salinarimonadaceae</taxon>
        <taxon>Salinarimonas</taxon>
    </lineage>
</organism>
<comment type="caution">
    <text evidence="2">The sequence shown here is derived from an EMBL/GenBank/DDBJ whole genome shotgun (WGS) entry which is preliminary data.</text>
</comment>
<evidence type="ECO:0000256" key="1">
    <source>
        <dbReference type="SAM" id="SignalP"/>
    </source>
</evidence>
<reference evidence="2 3" key="1">
    <citation type="submission" date="2019-09" db="EMBL/GenBank/DDBJ databases">
        <title>Salinarimonas rosea gen. nov., sp. nov., a new member of the a-2 subgroup of the Proteobacteria.</title>
        <authorList>
            <person name="Liu J."/>
        </authorList>
    </citation>
    <scope>NUCLEOTIDE SEQUENCE [LARGE SCALE GENOMIC DNA]</scope>
    <source>
        <strain evidence="2 3">BN140002</strain>
    </source>
</reference>
<keyword evidence="1" id="KW-0732">Signal</keyword>
<dbReference type="EMBL" id="VUOA01000226">
    <property type="protein sequence ID" value="KAA2225452.1"/>
    <property type="molecule type" value="Genomic_DNA"/>
</dbReference>
<dbReference type="AlphaFoldDB" id="A0A5B2UG11"/>
<keyword evidence="3" id="KW-1185">Reference proteome</keyword>
<gene>
    <name evidence="2" type="ORF">F0L46_25765</name>
</gene>
<name>A0A5B2UG11_9HYPH</name>
<proteinExistence type="predicted"/>
<feature type="signal peptide" evidence="1">
    <location>
        <begin position="1"/>
        <end position="20"/>
    </location>
</feature>
<sequence length="95" mass="9861">MTKVAIILLILAAVYGLEGAAVPNDPNIFPINANSFSPASLMQGMSNIQDMASKAGFGPNMNGAAISTVVDSAGKKMTKLLISENGKISTMDMNK</sequence>